<dbReference type="EMBL" id="PDOB01000025">
    <property type="protein sequence ID" value="PIL38996.1"/>
    <property type="molecule type" value="Genomic_DNA"/>
</dbReference>
<evidence type="ECO:0000313" key="3">
    <source>
        <dbReference type="Proteomes" id="UP000228593"/>
    </source>
</evidence>
<dbReference type="OrthoDB" id="8780640at2"/>
<keyword evidence="3" id="KW-1185">Reference proteome</keyword>
<feature type="chain" id="PRO_5013903347" evidence="1">
    <location>
        <begin position="22"/>
        <end position="117"/>
    </location>
</feature>
<feature type="signal peptide" evidence="1">
    <location>
        <begin position="1"/>
        <end position="21"/>
    </location>
</feature>
<name>A0A2G8SYY1_9BURK</name>
<reference evidence="2 3" key="1">
    <citation type="submission" date="2017-10" db="EMBL/GenBank/DDBJ databases">
        <title>Massilia psychrophilum sp. nov., a novel purple-pigmented bacterium isolated from Tianshan glacier, Xinjiang Municipality, China.</title>
        <authorList>
            <person name="Wang H."/>
        </authorList>
    </citation>
    <scope>NUCLEOTIDE SEQUENCE [LARGE SCALE GENOMIC DNA]</scope>
    <source>
        <strain evidence="2 3">JCM 30813</strain>
    </source>
</reference>
<dbReference type="AlphaFoldDB" id="A0A2G8SYY1"/>
<protein>
    <submittedName>
        <fullName evidence="2">MSHA biogenesis protein MshK</fullName>
    </submittedName>
</protein>
<keyword evidence="1" id="KW-0732">Signal</keyword>
<gene>
    <name evidence="2" type="ORF">CR103_15050</name>
</gene>
<accession>A0A2G8SYY1</accession>
<dbReference type="Proteomes" id="UP000228593">
    <property type="component" value="Unassembled WGS sequence"/>
</dbReference>
<evidence type="ECO:0000313" key="2">
    <source>
        <dbReference type="EMBL" id="PIL38996.1"/>
    </source>
</evidence>
<comment type="caution">
    <text evidence="2">The sequence shown here is derived from an EMBL/GenBank/DDBJ whole genome shotgun (WGS) entry which is preliminary data.</text>
</comment>
<evidence type="ECO:0000256" key="1">
    <source>
        <dbReference type="SAM" id="SignalP"/>
    </source>
</evidence>
<organism evidence="2 3">
    <name type="scientific">Massilia psychrophila</name>
    <dbReference type="NCBI Taxonomy" id="1603353"/>
    <lineage>
        <taxon>Bacteria</taxon>
        <taxon>Pseudomonadati</taxon>
        <taxon>Pseudomonadota</taxon>
        <taxon>Betaproteobacteria</taxon>
        <taxon>Burkholderiales</taxon>
        <taxon>Oxalobacteraceae</taxon>
        <taxon>Telluria group</taxon>
        <taxon>Massilia</taxon>
    </lineage>
</organism>
<sequence length="117" mass="11886">MTARLLAALLWVAASAGTASAQALRDPTLPPAQLAPAGDGAAPAEAARPVLQSVLIGHLPGGRRVAVIDGQTVRIGEKFKGAVLASVSDNQAVLLRGGNKLVLRLYPAAAHRSPSPK</sequence>
<proteinExistence type="predicted"/>